<name>A0A0J7YN15_BETVV</name>
<feature type="non-terminal residue" evidence="1">
    <location>
        <position position="149"/>
    </location>
</feature>
<proteinExistence type="predicted"/>
<feature type="non-terminal residue" evidence="1">
    <location>
        <position position="1"/>
    </location>
</feature>
<evidence type="ECO:0000313" key="1">
    <source>
        <dbReference type="EMBL" id="KMS64994.1"/>
    </source>
</evidence>
<gene>
    <name evidence="1" type="ORF">BVRB_040530</name>
</gene>
<accession>A0A0J7YN15</accession>
<reference evidence="1 2" key="1">
    <citation type="journal article" date="2014" name="Nature">
        <title>The genome of the recently domesticated crop plant sugar beet (Beta vulgaris).</title>
        <authorList>
            <person name="Dohm J.C."/>
            <person name="Minoche A.E."/>
            <person name="Holtgrawe D."/>
            <person name="Capella-Gutierrez S."/>
            <person name="Zakrzewski F."/>
            <person name="Tafer H."/>
            <person name="Rupp O."/>
            <person name="Sorensen T.R."/>
            <person name="Stracke R."/>
            <person name="Reinhardt R."/>
            <person name="Goesmann A."/>
            <person name="Kraft T."/>
            <person name="Schulz B."/>
            <person name="Stadler P.F."/>
            <person name="Schmidt T."/>
            <person name="Gabaldon T."/>
            <person name="Lehrach H."/>
            <person name="Weisshaar B."/>
            <person name="Himmelbauer H."/>
        </authorList>
    </citation>
    <scope>NUCLEOTIDE SEQUENCE [LARGE SCALE GENOMIC DNA]</scope>
    <source>
        <tissue evidence="1">Taproot</tissue>
    </source>
</reference>
<dbReference type="EMBL" id="KQ116897">
    <property type="protein sequence ID" value="KMS64994.1"/>
    <property type="molecule type" value="Genomic_DNA"/>
</dbReference>
<organism evidence="1 2">
    <name type="scientific">Beta vulgaris subsp. vulgaris</name>
    <name type="common">Beet</name>
    <dbReference type="NCBI Taxonomy" id="3555"/>
    <lineage>
        <taxon>Eukaryota</taxon>
        <taxon>Viridiplantae</taxon>
        <taxon>Streptophyta</taxon>
        <taxon>Embryophyta</taxon>
        <taxon>Tracheophyta</taxon>
        <taxon>Spermatophyta</taxon>
        <taxon>Magnoliopsida</taxon>
        <taxon>eudicotyledons</taxon>
        <taxon>Gunneridae</taxon>
        <taxon>Pentapetalae</taxon>
        <taxon>Caryophyllales</taxon>
        <taxon>Chenopodiaceae</taxon>
        <taxon>Betoideae</taxon>
        <taxon>Beta</taxon>
    </lineage>
</organism>
<dbReference type="Gramene" id="KMS64994">
    <property type="protein sequence ID" value="KMS64994"/>
    <property type="gene ID" value="BVRB_040530"/>
</dbReference>
<dbReference type="Proteomes" id="UP000035740">
    <property type="component" value="Unassembled WGS sequence"/>
</dbReference>
<sequence>HRCGFAQLEIIYCFRRLPSSTESKAAVDALVRTKGPVQEKKVFAQNNDFSIHTAVASHESVQSGESSNKNDLDFDKDAILSHDNDFQGNDSVQNHDAALRDNVIQNNDAALNQEAVVNNKAEPAVDNDPYQKQRLFYRDRSLMPARRIS</sequence>
<keyword evidence="2" id="KW-1185">Reference proteome</keyword>
<evidence type="ECO:0000313" key="2">
    <source>
        <dbReference type="Proteomes" id="UP000035740"/>
    </source>
</evidence>
<protein>
    <submittedName>
        <fullName evidence="1">Uncharacterized protein</fullName>
    </submittedName>
</protein>
<dbReference type="AlphaFoldDB" id="A0A0J7YN15"/>